<evidence type="ECO:0000313" key="1">
    <source>
        <dbReference type="EMBL" id="MPC07687.1"/>
    </source>
</evidence>
<dbReference type="Proteomes" id="UP000324222">
    <property type="component" value="Unassembled WGS sequence"/>
</dbReference>
<accession>A0A5B7CE67</accession>
<name>A0A5B7CE67_PORTR</name>
<sequence length="97" mass="11766">MKRETCNPDRFRAEGWTCLDPIKHRHPPITPINGPLSQERKVYWYKELPRKVKEEEKEKMIELKELHVKEGIMFGWERIHLKTRKINADAIRSYRLP</sequence>
<protein>
    <submittedName>
        <fullName evidence="1">Uncharacterized protein</fullName>
    </submittedName>
</protein>
<keyword evidence="2" id="KW-1185">Reference proteome</keyword>
<reference evidence="1 2" key="1">
    <citation type="submission" date="2019-05" db="EMBL/GenBank/DDBJ databases">
        <title>Another draft genome of Portunus trituberculatus and its Hox gene families provides insights of decapod evolution.</title>
        <authorList>
            <person name="Jeong J.-H."/>
            <person name="Song I."/>
            <person name="Kim S."/>
            <person name="Choi T."/>
            <person name="Kim D."/>
            <person name="Ryu S."/>
            <person name="Kim W."/>
        </authorList>
    </citation>
    <scope>NUCLEOTIDE SEQUENCE [LARGE SCALE GENOMIC DNA]</scope>
    <source>
        <tissue evidence="1">Muscle</tissue>
    </source>
</reference>
<gene>
    <name evidence="1" type="ORF">E2C01_000252</name>
</gene>
<dbReference type="EMBL" id="VSRR010000006">
    <property type="protein sequence ID" value="MPC07687.1"/>
    <property type="molecule type" value="Genomic_DNA"/>
</dbReference>
<comment type="caution">
    <text evidence="1">The sequence shown here is derived from an EMBL/GenBank/DDBJ whole genome shotgun (WGS) entry which is preliminary data.</text>
</comment>
<evidence type="ECO:0000313" key="2">
    <source>
        <dbReference type="Proteomes" id="UP000324222"/>
    </source>
</evidence>
<organism evidence="1 2">
    <name type="scientific">Portunus trituberculatus</name>
    <name type="common">Swimming crab</name>
    <name type="synonym">Neptunus trituberculatus</name>
    <dbReference type="NCBI Taxonomy" id="210409"/>
    <lineage>
        <taxon>Eukaryota</taxon>
        <taxon>Metazoa</taxon>
        <taxon>Ecdysozoa</taxon>
        <taxon>Arthropoda</taxon>
        <taxon>Crustacea</taxon>
        <taxon>Multicrustacea</taxon>
        <taxon>Malacostraca</taxon>
        <taxon>Eumalacostraca</taxon>
        <taxon>Eucarida</taxon>
        <taxon>Decapoda</taxon>
        <taxon>Pleocyemata</taxon>
        <taxon>Brachyura</taxon>
        <taxon>Eubrachyura</taxon>
        <taxon>Portunoidea</taxon>
        <taxon>Portunidae</taxon>
        <taxon>Portuninae</taxon>
        <taxon>Portunus</taxon>
    </lineage>
</organism>
<dbReference type="AlphaFoldDB" id="A0A5B7CE67"/>
<proteinExistence type="predicted"/>